<dbReference type="OrthoDB" id="2359583at2759"/>
<comment type="caution">
    <text evidence="1">The sequence shown here is derived from an EMBL/GenBank/DDBJ whole genome shotgun (WGS) entry which is preliminary data.</text>
</comment>
<keyword evidence="2" id="KW-1185">Reference proteome</keyword>
<reference evidence="1" key="1">
    <citation type="submission" date="2021-06" db="EMBL/GenBank/DDBJ databases">
        <authorList>
            <person name="Kallberg Y."/>
            <person name="Tangrot J."/>
            <person name="Rosling A."/>
        </authorList>
    </citation>
    <scope>NUCLEOTIDE SEQUENCE</scope>
    <source>
        <strain evidence="1">UK204</strain>
    </source>
</reference>
<name>A0A9N9DUV3_9GLOM</name>
<protein>
    <submittedName>
        <fullName evidence="1">10939_t:CDS:1</fullName>
    </submittedName>
</protein>
<evidence type="ECO:0000313" key="1">
    <source>
        <dbReference type="EMBL" id="CAG8648628.1"/>
    </source>
</evidence>
<evidence type="ECO:0000313" key="2">
    <source>
        <dbReference type="Proteomes" id="UP000789570"/>
    </source>
</evidence>
<accession>A0A9N9DUV3</accession>
<dbReference type="Proteomes" id="UP000789570">
    <property type="component" value="Unassembled WGS sequence"/>
</dbReference>
<dbReference type="AlphaFoldDB" id="A0A9N9DUV3"/>
<proteinExistence type="predicted"/>
<dbReference type="EMBL" id="CAJVPQ010004299">
    <property type="protein sequence ID" value="CAG8648628.1"/>
    <property type="molecule type" value="Genomic_DNA"/>
</dbReference>
<gene>
    <name evidence="1" type="ORF">FCALED_LOCUS10943</name>
</gene>
<sequence>MQNNNHSTLCYKAEHIEALKIVWRRWLNSLKSLNIRLFQRDLAEVNLRQALQSVSSENDKLSSKAQQWLHDFDIMTRSLNVERYWNAVQTNEEREITRTMKAIYSEKEEQHVFRVKSNIVIEHDVASDSLQTNIQERLGKRPSSSHILDSNKKMKSSCKTPTIDVVYDDHETSSSDYSFTDAEQEKSTDETVPMNLEKFEAYLELDSNQMWTLKSGRKVEKVIYEFARNLSRESYLHS</sequence>
<organism evidence="1 2">
    <name type="scientific">Funneliformis caledonium</name>
    <dbReference type="NCBI Taxonomy" id="1117310"/>
    <lineage>
        <taxon>Eukaryota</taxon>
        <taxon>Fungi</taxon>
        <taxon>Fungi incertae sedis</taxon>
        <taxon>Mucoromycota</taxon>
        <taxon>Glomeromycotina</taxon>
        <taxon>Glomeromycetes</taxon>
        <taxon>Glomerales</taxon>
        <taxon>Glomeraceae</taxon>
        <taxon>Funneliformis</taxon>
    </lineage>
</organism>